<organism evidence="1">
    <name type="scientific">Polyblepharides amylifera</name>
    <dbReference type="NCBI Taxonomy" id="1486889"/>
    <lineage>
        <taxon>Eukaryota</taxon>
        <taxon>Viridiplantae</taxon>
        <taxon>Chlorophyta</taxon>
        <taxon>Pyramimonadophyceae</taxon>
        <taxon>Pyramimonadales</taxon>
        <taxon>Polyblepharidaceae</taxon>
        <taxon>Polyblepharides</taxon>
    </lineage>
</organism>
<protein>
    <submittedName>
        <fullName evidence="1">Uncharacterized protein</fullName>
    </submittedName>
</protein>
<reference evidence="1" key="1">
    <citation type="submission" date="2021-01" db="EMBL/GenBank/DDBJ databases">
        <authorList>
            <person name="Corre E."/>
            <person name="Pelletier E."/>
            <person name="Niang G."/>
            <person name="Scheremetjew M."/>
            <person name="Finn R."/>
            <person name="Kale V."/>
            <person name="Holt S."/>
            <person name="Cochrane G."/>
            <person name="Meng A."/>
            <person name="Brown T."/>
            <person name="Cohen L."/>
        </authorList>
    </citation>
    <scope>NUCLEOTIDE SEQUENCE</scope>
    <source>
        <strain evidence="1">CCMP720</strain>
    </source>
</reference>
<proteinExistence type="predicted"/>
<dbReference type="EMBL" id="HBDV01000656">
    <property type="protein sequence ID" value="CAD8216144.1"/>
    <property type="molecule type" value="Transcribed_RNA"/>
</dbReference>
<evidence type="ECO:0000313" key="1">
    <source>
        <dbReference type="EMBL" id="CAD8216144.1"/>
    </source>
</evidence>
<accession>A0A7R9XNR6</accession>
<name>A0A7R9XNR6_9CHLO</name>
<sequence length="173" mass="20019">MQQALSTPRAKTGPRLDSDCARLEKNPEPKQLRLYCSWCFNLCFHRKVESNFIFRSVYRCNHCSKRTLKCIYSTCEGAARGGQFWDDNFCALCDSTLGVWPVSPLVDSAGDVGYKRDFEHFDVKRLNTPRHCNDAKHVTPRYDVESSRLKLWEEHSALHPTQAEVYKEEPILT</sequence>
<gene>
    <name evidence="1" type="ORF">PAMY1081_LOCUS418</name>
</gene>
<dbReference type="AlphaFoldDB" id="A0A7R9XNR6"/>